<dbReference type="FunCoup" id="A7SR99">
    <property type="interactions" value="1050"/>
</dbReference>
<evidence type="ECO:0000313" key="4">
    <source>
        <dbReference type="Proteomes" id="UP000001593"/>
    </source>
</evidence>
<dbReference type="GO" id="GO:0005634">
    <property type="term" value="C:nucleus"/>
    <property type="evidence" value="ECO:0000318"/>
    <property type="project" value="GO_Central"/>
</dbReference>
<dbReference type="STRING" id="45351.A7SR99"/>
<dbReference type="InterPro" id="IPR039852">
    <property type="entry name" value="CAND1/CAND2"/>
</dbReference>
<dbReference type="PhylomeDB" id="A7SR99"/>
<dbReference type="Gene3D" id="1.25.10.10">
    <property type="entry name" value="Leucine-rich Repeat Variant"/>
    <property type="match status" value="1"/>
</dbReference>
<reference evidence="3 4" key="1">
    <citation type="journal article" date="2007" name="Science">
        <title>Sea anemone genome reveals ancestral eumetazoan gene repertoire and genomic organization.</title>
        <authorList>
            <person name="Putnam N.H."/>
            <person name="Srivastava M."/>
            <person name="Hellsten U."/>
            <person name="Dirks B."/>
            <person name="Chapman J."/>
            <person name="Salamov A."/>
            <person name="Terry A."/>
            <person name="Shapiro H."/>
            <person name="Lindquist E."/>
            <person name="Kapitonov V.V."/>
            <person name="Jurka J."/>
            <person name="Genikhovich G."/>
            <person name="Grigoriev I.V."/>
            <person name="Lucas S.M."/>
            <person name="Steele R.E."/>
            <person name="Finnerty J.R."/>
            <person name="Technau U."/>
            <person name="Martindale M.Q."/>
            <person name="Rokhsar D.S."/>
        </authorList>
    </citation>
    <scope>NUCLEOTIDE SEQUENCE [LARGE SCALE GENOMIC DNA]</scope>
    <source>
        <strain evidence="4">CH2 X CH6</strain>
    </source>
</reference>
<dbReference type="eggNOG" id="KOG1824">
    <property type="taxonomic scope" value="Eukaryota"/>
</dbReference>
<keyword evidence="2" id="KW-0833">Ubl conjugation pathway</keyword>
<dbReference type="GO" id="GO:0016567">
    <property type="term" value="P:protein ubiquitination"/>
    <property type="evidence" value="ECO:0000318"/>
    <property type="project" value="GO_Central"/>
</dbReference>
<dbReference type="InParanoid" id="A7SR99"/>
<dbReference type="InterPro" id="IPR011989">
    <property type="entry name" value="ARM-like"/>
</dbReference>
<evidence type="ECO:0000256" key="1">
    <source>
        <dbReference type="ARBA" id="ARBA00022737"/>
    </source>
</evidence>
<gene>
    <name evidence="3" type="ORF">NEMVEDRAFT_v1g128552</name>
</gene>
<keyword evidence="1" id="KW-0677">Repeat</keyword>
<sequence>MTASPYHIASLLDKMTSSDKDFRFMATNDLMAELQKDSIKLDDDSERKVVQMLLKLLEDKNGEVQNLAVKCLGPLVSKVKEYHVETIVDTLCSNMLSDKEQLRDISSIGLKTVIGELPPASSSLAANICRRITGRLTNAIAKSTDVSVQLEALDILGDLLSRFGGEYGTCYITFCQIIETHSDCFTYMVRTPAFSRQQLASIHTLITPANAGLFVELMDHLLNELQLNTSHSTTRTFIQCIGAICRQAGHRVGEHLERIIPLIVQFSKVNNDDELREYCIQAFESFVCRCPKEVTSYIPKIIDICLEFICYDPNYNYGDENDVEMETDMDEDDEDEDDDEYSDDDDMSWKVRRAAAKCLAAVLGSRHELLSEMYKNVAPALIARFKEREENVKADIFSAYITLLRQTRPVAGQADADAMDEDGGPLALLQCQIPNVVKALHRQLREKSVKTRQGCFHLLSELVSVLPGALSEHISAIVPGVQFSLSDKSSTSNMKIDTLAFLGSILSQHSPQVFHPHVQVLLPPVVQAVGDPFYKITSEALLVTQQLVKVIRPLGTVCVKFNYKPYVGDIYSCTLMRLKAADIDQEVKERAISCMGQILCTFGDELQAELPVCLPIFLDRLRNEITRLTTVKAYTLVAGSPLRIDLSPILSDSMPILASFLRKNQRALKLSTLTALNVLMTSYVSLLSSDDISGVLAEVPPLINEMYLRIKCVFLRRTNKWSFSNYILISQAASTFLPAIMVLVKSPLLQGKCGALNAMLTLITELVNSGIKGMTFSSLFEMLVLPIYAPQPGVQMIHKQAYYSIAKCVAALTMSCPVEGEAVVNRFVKDIQSSKVTDSVRLFSLLSLGEIGKHVDLSNHKDLAAAILDCFSSPSEEIKSAASFALGKIAAGNLQLYLPFLLKEIEASPKKQYLLLHSLKEVRN</sequence>
<dbReference type="HOGENOM" id="CLU_007157_1_0_1"/>
<name>A7SR99_NEMVE</name>
<evidence type="ECO:0008006" key="5">
    <source>
        <dbReference type="Google" id="ProtNLM"/>
    </source>
</evidence>
<dbReference type="InterPro" id="IPR016024">
    <property type="entry name" value="ARM-type_fold"/>
</dbReference>
<dbReference type="Proteomes" id="UP000001593">
    <property type="component" value="Unassembled WGS sequence"/>
</dbReference>
<keyword evidence="4" id="KW-1185">Reference proteome</keyword>
<dbReference type="Pfam" id="PF25782">
    <property type="entry name" value="TPR_CAND1"/>
    <property type="match status" value="1"/>
</dbReference>
<dbReference type="SUPFAM" id="SSF48371">
    <property type="entry name" value="ARM repeat"/>
    <property type="match status" value="1"/>
</dbReference>
<accession>A7SR99</accession>
<protein>
    <recommendedName>
        <fullName evidence="5">Cullin-associated NEDD8-dissociated protein 1</fullName>
    </recommendedName>
</protein>
<organism evidence="3 4">
    <name type="scientific">Nematostella vectensis</name>
    <name type="common">Starlet sea anemone</name>
    <dbReference type="NCBI Taxonomy" id="45351"/>
    <lineage>
        <taxon>Eukaryota</taxon>
        <taxon>Metazoa</taxon>
        <taxon>Cnidaria</taxon>
        <taxon>Anthozoa</taxon>
        <taxon>Hexacorallia</taxon>
        <taxon>Actiniaria</taxon>
        <taxon>Edwardsiidae</taxon>
        <taxon>Nematostella</taxon>
    </lineage>
</organism>
<dbReference type="PANTHER" id="PTHR12696">
    <property type="entry name" value="TIP120"/>
    <property type="match status" value="1"/>
</dbReference>
<evidence type="ECO:0000256" key="2">
    <source>
        <dbReference type="ARBA" id="ARBA00022786"/>
    </source>
</evidence>
<proteinExistence type="predicted"/>
<evidence type="ECO:0000313" key="3">
    <source>
        <dbReference type="EMBL" id="EDO33776.1"/>
    </source>
</evidence>
<dbReference type="OMA" id="WKLRAKA"/>
<dbReference type="AlphaFoldDB" id="A7SR99"/>
<dbReference type="GO" id="GO:0010265">
    <property type="term" value="P:SCF complex assembly"/>
    <property type="evidence" value="ECO:0000318"/>
    <property type="project" value="GO_Central"/>
</dbReference>
<dbReference type="EMBL" id="DS469758">
    <property type="protein sequence ID" value="EDO33776.1"/>
    <property type="molecule type" value="Genomic_DNA"/>
</dbReference>